<accession>A0A1F5CBS4</accession>
<dbReference type="GO" id="GO:0006261">
    <property type="term" value="P:DNA-templated DNA replication"/>
    <property type="evidence" value="ECO:0007669"/>
    <property type="project" value="TreeGrafter"/>
</dbReference>
<dbReference type="PANTHER" id="PTHR11669">
    <property type="entry name" value="REPLICATION FACTOR C / DNA POLYMERASE III GAMMA-TAU SUBUNIT"/>
    <property type="match status" value="1"/>
</dbReference>
<dbReference type="AlphaFoldDB" id="A0A1F5CBS4"/>
<dbReference type="PANTHER" id="PTHR11669:SF8">
    <property type="entry name" value="DNA POLYMERASE III SUBUNIT DELTA"/>
    <property type="match status" value="1"/>
</dbReference>
<sequence>MYQKTIDYLNRCTENDQLANVYLFYGPDEKGKSDTAETFAKTLLNHDDARFCPDLLKIAPDENDRIVIDKAREIKRFLSLSALAQHKVIIISGAERMAETAQSALLKVLEESPSYAIIILLAKTLDSILPTIISRSTRILFWYFEPKEARGKFSEIIEKIVASDISERYALVEKILKNEPDTSRVFAEWLNFWRESFIKKLRGDSTILTTYSTDEAAIILAKLQNIYTKLVTTNMNPKFAFDEFILSLK</sequence>
<evidence type="ECO:0008006" key="3">
    <source>
        <dbReference type="Google" id="ProtNLM"/>
    </source>
</evidence>
<reference evidence="1 2" key="1">
    <citation type="journal article" date="2016" name="Nat. Commun.">
        <title>Thousands of microbial genomes shed light on interconnected biogeochemical processes in an aquifer system.</title>
        <authorList>
            <person name="Anantharaman K."/>
            <person name="Brown C.T."/>
            <person name="Hug L.A."/>
            <person name="Sharon I."/>
            <person name="Castelle C.J."/>
            <person name="Probst A.J."/>
            <person name="Thomas B.C."/>
            <person name="Singh A."/>
            <person name="Wilkins M.J."/>
            <person name="Karaoz U."/>
            <person name="Brodie E.L."/>
            <person name="Williams K.H."/>
            <person name="Hubbard S.S."/>
            <person name="Banfield J.F."/>
        </authorList>
    </citation>
    <scope>NUCLEOTIDE SEQUENCE [LARGE SCALE GENOMIC DNA]</scope>
</reference>
<dbReference type="EMBL" id="MEYV01000010">
    <property type="protein sequence ID" value="OGD40320.1"/>
    <property type="molecule type" value="Genomic_DNA"/>
</dbReference>
<proteinExistence type="predicted"/>
<name>A0A1F5CBS4_9BACT</name>
<dbReference type="InterPro" id="IPR050238">
    <property type="entry name" value="DNA_Rep/Repair_Clamp_Loader"/>
</dbReference>
<dbReference type="InterPro" id="IPR027417">
    <property type="entry name" value="P-loop_NTPase"/>
</dbReference>
<dbReference type="Gene3D" id="3.40.50.300">
    <property type="entry name" value="P-loop containing nucleotide triphosphate hydrolases"/>
    <property type="match status" value="1"/>
</dbReference>
<organism evidence="1 2">
    <name type="scientific">Candidatus Azambacteria bacterium RIFCSPLOWO2_02_FULL_44_14</name>
    <dbReference type="NCBI Taxonomy" id="1797306"/>
    <lineage>
        <taxon>Bacteria</taxon>
        <taxon>Candidatus Azamiibacteriota</taxon>
    </lineage>
</organism>
<evidence type="ECO:0000313" key="1">
    <source>
        <dbReference type="EMBL" id="OGD40320.1"/>
    </source>
</evidence>
<dbReference type="Proteomes" id="UP000177197">
    <property type="component" value="Unassembled WGS sequence"/>
</dbReference>
<comment type="caution">
    <text evidence="1">The sequence shown here is derived from an EMBL/GenBank/DDBJ whole genome shotgun (WGS) entry which is preliminary data.</text>
</comment>
<evidence type="ECO:0000313" key="2">
    <source>
        <dbReference type="Proteomes" id="UP000177197"/>
    </source>
</evidence>
<dbReference type="Pfam" id="PF13177">
    <property type="entry name" value="DNA_pol3_delta2"/>
    <property type="match status" value="1"/>
</dbReference>
<dbReference type="SUPFAM" id="SSF52540">
    <property type="entry name" value="P-loop containing nucleoside triphosphate hydrolases"/>
    <property type="match status" value="1"/>
</dbReference>
<protein>
    <recommendedName>
        <fullName evidence="3">DNA polymerase III subunit delta</fullName>
    </recommendedName>
</protein>
<gene>
    <name evidence="1" type="ORF">A3I30_03440</name>
</gene>